<dbReference type="AlphaFoldDB" id="A0A0A1TRJ7"/>
<feature type="region of interest" description="Disordered" evidence="2">
    <location>
        <begin position="1"/>
        <end position="50"/>
    </location>
</feature>
<dbReference type="Proteomes" id="UP000039046">
    <property type="component" value="Unassembled WGS sequence"/>
</dbReference>
<evidence type="ECO:0000313" key="5">
    <source>
        <dbReference type="EMBL" id="CEJ94715.1"/>
    </source>
</evidence>
<gene>
    <name evidence="5" type="ORF">VHEMI10231</name>
</gene>
<dbReference type="SUPFAM" id="SSF49899">
    <property type="entry name" value="Concanavalin A-like lectins/glucanases"/>
    <property type="match status" value="1"/>
</dbReference>
<dbReference type="InterPro" id="IPR001870">
    <property type="entry name" value="B30.2/SPRY"/>
</dbReference>
<feature type="domain" description="CTLH" evidence="4">
    <location>
        <begin position="467"/>
        <end position="524"/>
    </location>
</feature>
<dbReference type="InterPro" id="IPR043136">
    <property type="entry name" value="B30.2/SPRY_sf"/>
</dbReference>
<dbReference type="PROSITE" id="PS50188">
    <property type="entry name" value="B302_SPRY"/>
    <property type="match status" value="1"/>
</dbReference>
<feature type="region of interest" description="Disordered" evidence="2">
    <location>
        <begin position="77"/>
        <end position="101"/>
    </location>
</feature>
<dbReference type="Pfam" id="PF10607">
    <property type="entry name" value="CTLH"/>
    <property type="match status" value="1"/>
</dbReference>
<evidence type="ECO:0000256" key="1">
    <source>
        <dbReference type="ARBA" id="ARBA00002343"/>
    </source>
</evidence>
<dbReference type="InterPro" id="IPR006594">
    <property type="entry name" value="LisH"/>
</dbReference>
<proteinExistence type="predicted"/>
<dbReference type="STRING" id="1531966.A0A0A1TRJ7"/>
<dbReference type="PANTHER" id="PTHR12864">
    <property type="entry name" value="RAN BINDING PROTEIN 9-RELATED"/>
    <property type="match status" value="1"/>
</dbReference>
<organism evidence="5 6">
    <name type="scientific">[Torrubiella] hemipterigena</name>
    <dbReference type="NCBI Taxonomy" id="1531966"/>
    <lineage>
        <taxon>Eukaryota</taxon>
        <taxon>Fungi</taxon>
        <taxon>Dikarya</taxon>
        <taxon>Ascomycota</taxon>
        <taxon>Pezizomycotina</taxon>
        <taxon>Sordariomycetes</taxon>
        <taxon>Hypocreomycetidae</taxon>
        <taxon>Hypocreales</taxon>
        <taxon>Clavicipitaceae</taxon>
        <taxon>Clavicipitaceae incertae sedis</taxon>
        <taxon>'Torrubiella' clade</taxon>
    </lineage>
</organism>
<reference evidence="5 6" key="1">
    <citation type="journal article" date="2015" name="Genome Announc.">
        <title>Draft Genome Sequence and Gene Annotation of the Entomopathogenic Fungus Verticillium hemipterigenum.</title>
        <authorList>
            <person name="Horn F."/>
            <person name="Habel A."/>
            <person name="Scharf D.H."/>
            <person name="Dworschak J."/>
            <person name="Brakhage A.A."/>
            <person name="Guthke R."/>
            <person name="Hertweck C."/>
            <person name="Linde J."/>
        </authorList>
    </citation>
    <scope>NUCLEOTIDE SEQUENCE [LARGE SCALE GENOMIC DNA]</scope>
</reference>
<dbReference type="Gene3D" id="2.60.120.920">
    <property type="match status" value="1"/>
</dbReference>
<dbReference type="SMART" id="SM00757">
    <property type="entry name" value="CRA"/>
    <property type="match status" value="1"/>
</dbReference>
<sequence length="677" mass="75245">MSNHWLRGSSGSAAGSSDFPAPTPGRLADRNDALNDDWPPTDPRGDSFNFYTHPSRTSIFSSADLLLDAPSTAAELSRSAAPTMDDSGGVETTSSWRPSGSLPSFSRAFDMFMPVEDMDNASQEPEDKFFVPTYLESSTYMQRLREAHRAKLIARKEAKRTSAVSPSTGGMHLRSASLPTGSHRGMSHVVIERPTPKDDDEDVLLPLPTQWSRDDVAAGLDIQTDGLGLKFPDSKSHHEREHEACAVRTDHHIPPQCGIYYFEVQILSGKRDDTYIAIGFSTKTASIDRPVGWEPESWGYHCDDGRCFTGQKIGRPFGPTFGTGDVIGCGINFRDRTAFYTRNGVKLGTAFQEVLRGKLYPSVSLKKPGEQISVNFGQTPFVFNIDDVVREQKKNIQQQIMEADTSSLEHGMGETDLIHNLVMQFLQHDGYVETARAFAEDLRIQNEALRSTSNNAKSTISLRDDEDANNRQRIRRAVLDGDIDQALEYMEKYYPQVLQENQTVVFKLRCRKFIELVRKAAHINMEAEGRRRNGNSNGDAAMDIDANGTNGFEQTELQELEINMLVYGQELQREYAGDSRKEITTALEQIWALVAYPNPLKEPEVAHLLDRKGRQAVAEELNAAILSSLGKSSQAALEKIYAQTTVLLEELRTDGGEGAFLSIKDVLEGVSQTESSE</sequence>
<evidence type="ECO:0000313" key="6">
    <source>
        <dbReference type="Proteomes" id="UP000039046"/>
    </source>
</evidence>
<dbReference type="InterPro" id="IPR035782">
    <property type="entry name" value="SPRY_RanBP9/10"/>
</dbReference>
<dbReference type="SMART" id="SM00668">
    <property type="entry name" value="CTLH"/>
    <property type="match status" value="1"/>
</dbReference>
<dbReference type="Pfam" id="PF00622">
    <property type="entry name" value="SPRY"/>
    <property type="match status" value="1"/>
</dbReference>
<comment type="function">
    <text evidence="1">Involved in the proteasome-dependent degradation of fructose-1,6-bisphosphatase.</text>
</comment>
<dbReference type="InterPro" id="IPR006595">
    <property type="entry name" value="CTLH_C"/>
</dbReference>
<protein>
    <submittedName>
        <fullName evidence="5">Uncharacterized protein</fullName>
    </submittedName>
</protein>
<feature type="domain" description="B30.2/SPRY" evidence="3">
    <location>
        <begin position="189"/>
        <end position="381"/>
    </location>
</feature>
<feature type="region of interest" description="Disordered" evidence="2">
    <location>
        <begin position="157"/>
        <end position="183"/>
    </location>
</feature>
<dbReference type="PROSITE" id="PS50897">
    <property type="entry name" value="CTLH"/>
    <property type="match status" value="1"/>
</dbReference>
<feature type="compositionally biased region" description="Low complexity" evidence="2">
    <location>
        <begin position="8"/>
        <end position="17"/>
    </location>
</feature>
<accession>A0A0A1TRJ7</accession>
<dbReference type="PROSITE" id="PS50896">
    <property type="entry name" value="LISH"/>
    <property type="match status" value="1"/>
</dbReference>
<dbReference type="CDD" id="cd12909">
    <property type="entry name" value="SPRY_RanBP9_10"/>
    <property type="match status" value="1"/>
</dbReference>
<keyword evidence="6" id="KW-1185">Reference proteome</keyword>
<feature type="compositionally biased region" description="Polar residues" evidence="2">
    <location>
        <begin position="90"/>
        <end position="101"/>
    </location>
</feature>
<dbReference type="EMBL" id="CDHN01000007">
    <property type="protein sequence ID" value="CEJ94715.1"/>
    <property type="molecule type" value="Genomic_DNA"/>
</dbReference>
<evidence type="ECO:0000259" key="4">
    <source>
        <dbReference type="PROSITE" id="PS50897"/>
    </source>
</evidence>
<dbReference type="InterPro" id="IPR013320">
    <property type="entry name" value="ConA-like_dom_sf"/>
</dbReference>
<dbReference type="InterPro" id="IPR050618">
    <property type="entry name" value="Ubq-SigPath_Reg"/>
</dbReference>
<dbReference type="InterPro" id="IPR013144">
    <property type="entry name" value="CRA_dom"/>
</dbReference>
<dbReference type="SMART" id="SM00667">
    <property type="entry name" value="LisH"/>
    <property type="match status" value="1"/>
</dbReference>
<dbReference type="InterPro" id="IPR024964">
    <property type="entry name" value="CTLH/CRA"/>
</dbReference>
<dbReference type="SMART" id="SM00449">
    <property type="entry name" value="SPRY"/>
    <property type="match status" value="1"/>
</dbReference>
<name>A0A0A1TRJ7_9HYPO</name>
<evidence type="ECO:0000256" key="2">
    <source>
        <dbReference type="SAM" id="MobiDB-lite"/>
    </source>
</evidence>
<dbReference type="InterPro" id="IPR003877">
    <property type="entry name" value="SPRY_dom"/>
</dbReference>
<dbReference type="OrthoDB" id="25503at2759"/>
<evidence type="ECO:0000259" key="3">
    <source>
        <dbReference type="PROSITE" id="PS50188"/>
    </source>
</evidence>